<feature type="transmembrane region" description="Helical" evidence="2">
    <location>
        <begin position="38"/>
        <end position="57"/>
    </location>
</feature>
<dbReference type="Pfam" id="PF11377">
    <property type="entry name" value="DUF3180"/>
    <property type="match status" value="1"/>
</dbReference>
<gene>
    <name evidence="3" type="ORF">EDL96_08435</name>
</gene>
<dbReference type="OrthoDB" id="3257239at2"/>
<keyword evidence="2" id="KW-0472">Membrane</keyword>
<dbReference type="Proteomes" id="UP000270616">
    <property type="component" value="Unassembled WGS sequence"/>
</dbReference>
<keyword evidence="2" id="KW-1133">Transmembrane helix</keyword>
<reference evidence="3 4" key="1">
    <citation type="submission" date="2018-10" db="EMBL/GenBank/DDBJ databases">
        <title>Kocuria sp. M5W7-7, whole genome shotgun sequence.</title>
        <authorList>
            <person name="Tuo L."/>
        </authorList>
    </citation>
    <scope>NUCLEOTIDE SEQUENCE [LARGE SCALE GENOMIC DNA]</scope>
    <source>
        <strain evidence="3 4">M5W7-7</strain>
    </source>
</reference>
<evidence type="ECO:0000256" key="2">
    <source>
        <dbReference type="SAM" id="Phobius"/>
    </source>
</evidence>
<evidence type="ECO:0000313" key="3">
    <source>
        <dbReference type="EMBL" id="ROZ62797.1"/>
    </source>
</evidence>
<dbReference type="AlphaFoldDB" id="A0A3N3ZPA3"/>
<feature type="transmembrane region" description="Helical" evidence="2">
    <location>
        <begin position="77"/>
        <end position="97"/>
    </location>
</feature>
<feature type="region of interest" description="Disordered" evidence="1">
    <location>
        <begin position="144"/>
        <end position="201"/>
    </location>
</feature>
<proteinExistence type="predicted"/>
<feature type="compositionally biased region" description="Basic and acidic residues" evidence="1">
    <location>
        <begin position="153"/>
        <end position="162"/>
    </location>
</feature>
<sequence length="201" mass="21438">MKYLTLRLLILVAALSFTAGWAADLLAGRLGGPLLSLPWAAGIALLVESLVLLVVGFQVRKIRDGDREITLDRTWGAVTAALAQANAVAGAMIAGWHGLLVIDQLTLVGVRSDQGPLWQVAGITAIGVLLTVIGWVVENFCRLPPDDPEEDNGSGREADGKSTRSRPRPAQEGGMARAEHNRNIRGRRPNRPSTPKGPADD</sequence>
<dbReference type="RefSeq" id="WP_123825355.1">
    <property type="nucleotide sequence ID" value="NZ_RKMF01000010.1"/>
</dbReference>
<dbReference type="InterPro" id="IPR021517">
    <property type="entry name" value="DUF3180"/>
</dbReference>
<organism evidence="3 4">
    <name type="scientific">Kocuria soli</name>
    <dbReference type="NCBI Taxonomy" id="2485125"/>
    <lineage>
        <taxon>Bacteria</taxon>
        <taxon>Bacillati</taxon>
        <taxon>Actinomycetota</taxon>
        <taxon>Actinomycetes</taxon>
        <taxon>Micrococcales</taxon>
        <taxon>Micrococcaceae</taxon>
        <taxon>Kocuria</taxon>
    </lineage>
</organism>
<evidence type="ECO:0000256" key="1">
    <source>
        <dbReference type="SAM" id="MobiDB-lite"/>
    </source>
</evidence>
<name>A0A3N3ZPA3_9MICC</name>
<feature type="transmembrane region" description="Helical" evidence="2">
    <location>
        <begin position="117"/>
        <end position="137"/>
    </location>
</feature>
<accession>A0A3N3ZPA3</accession>
<evidence type="ECO:0000313" key="4">
    <source>
        <dbReference type="Proteomes" id="UP000270616"/>
    </source>
</evidence>
<keyword evidence="4" id="KW-1185">Reference proteome</keyword>
<dbReference type="EMBL" id="RKMF01000010">
    <property type="protein sequence ID" value="ROZ62797.1"/>
    <property type="molecule type" value="Genomic_DNA"/>
</dbReference>
<protein>
    <submittedName>
        <fullName evidence="3">DUF3180 domain-containing protein</fullName>
    </submittedName>
</protein>
<keyword evidence="2" id="KW-0812">Transmembrane</keyword>
<comment type="caution">
    <text evidence="3">The sequence shown here is derived from an EMBL/GenBank/DDBJ whole genome shotgun (WGS) entry which is preliminary data.</text>
</comment>